<proteinExistence type="predicted"/>
<dbReference type="RefSeq" id="WP_119280327.1">
    <property type="nucleotide sequence ID" value="NZ_QWLA01000106.1"/>
</dbReference>
<comment type="caution">
    <text evidence="2">The sequence shown here is derived from an EMBL/GenBank/DDBJ whole genome shotgun (WGS) entry which is preliminary data.</text>
</comment>
<evidence type="ECO:0008006" key="4">
    <source>
        <dbReference type="Google" id="ProtNLM"/>
    </source>
</evidence>
<accession>A0A399EET3</accession>
<organism evidence="2 3">
    <name type="scientific">Calidithermus roseus</name>
    <dbReference type="NCBI Taxonomy" id="1644118"/>
    <lineage>
        <taxon>Bacteria</taxon>
        <taxon>Thermotogati</taxon>
        <taxon>Deinococcota</taxon>
        <taxon>Deinococci</taxon>
        <taxon>Thermales</taxon>
        <taxon>Thermaceae</taxon>
        <taxon>Calidithermus</taxon>
    </lineage>
</organism>
<keyword evidence="3" id="KW-1185">Reference proteome</keyword>
<feature type="chain" id="PRO_5017295489" description="DUF4331 domain-containing protein" evidence="1">
    <location>
        <begin position="25"/>
        <end position="405"/>
    </location>
</feature>
<gene>
    <name evidence="2" type="ORF">Mrose_03376</name>
</gene>
<dbReference type="AlphaFoldDB" id="A0A399EET3"/>
<evidence type="ECO:0000313" key="2">
    <source>
        <dbReference type="EMBL" id="RIH82428.1"/>
    </source>
</evidence>
<reference evidence="2 3" key="1">
    <citation type="submission" date="2018-08" db="EMBL/GenBank/DDBJ databases">
        <title>Meiothermus roseus NBRC 110900 genome sequencing project.</title>
        <authorList>
            <person name="Da Costa M.S."/>
            <person name="Albuquerque L."/>
            <person name="Raposo P."/>
            <person name="Froufe H.J.C."/>
            <person name="Barroso C.S."/>
            <person name="Egas C."/>
        </authorList>
    </citation>
    <scope>NUCLEOTIDE SEQUENCE [LARGE SCALE GENOMIC DNA]</scope>
    <source>
        <strain evidence="2 3">NBRC 110900</strain>
    </source>
</reference>
<dbReference type="Pfam" id="PF14224">
    <property type="entry name" value="DUF4331"/>
    <property type="match status" value="1"/>
</dbReference>
<evidence type="ECO:0000313" key="3">
    <source>
        <dbReference type="Proteomes" id="UP000265341"/>
    </source>
</evidence>
<name>A0A399EET3_9DEIN</name>
<feature type="signal peptide" evidence="1">
    <location>
        <begin position="1"/>
        <end position="24"/>
    </location>
</feature>
<sequence length="405" mass="43394">MRNSIKAILASAALGLAAVGAFVAASDHDDGEADTKARALNLTDLYVFREIDQNPRAKADDLIFVMNTNPRSLARQQYYFSTNARYEFRLTRVLGKDDPATGQTDAFFRLEFGAPDKSGQQSITLTASRAGVTRTVKATADGKPILTTPLTAKPIINQVPLDRGAISVFAGLREDPFFFDVEQFFRVRAGLAGLGPSVGFRSPGHDFTAGYNVNSIVVRAPMEWLTAGSIAKTFDVWTTISIPDPAKPGEWRQVERLARPAVNEGLLLTNDYLNTLNAVGPDFEAAVLAGDKAAGEAAAPIVGEISTVLKLLGNSPERISALLGAFLPDVMRIDTTGPSGYANDLNKRGSPVRGRMLKDDVIDITLQVLSNGAVKGDNVSYDGPNAGGTKHKPLLGEFPYLADPN</sequence>
<evidence type="ECO:0000256" key="1">
    <source>
        <dbReference type="SAM" id="SignalP"/>
    </source>
</evidence>
<protein>
    <recommendedName>
        <fullName evidence="4">DUF4331 domain-containing protein</fullName>
    </recommendedName>
</protein>
<dbReference type="InterPro" id="IPR025566">
    <property type="entry name" value="DUF4331"/>
</dbReference>
<dbReference type="OrthoDB" id="9791748at2"/>
<dbReference type="Proteomes" id="UP000265341">
    <property type="component" value="Unassembled WGS sequence"/>
</dbReference>
<keyword evidence="1" id="KW-0732">Signal</keyword>
<dbReference type="EMBL" id="QWLA01000106">
    <property type="protein sequence ID" value="RIH82428.1"/>
    <property type="molecule type" value="Genomic_DNA"/>
</dbReference>